<dbReference type="EMBL" id="BPQV01000001">
    <property type="protein sequence ID" value="GJE25400.1"/>
    <property type="molecule type" value="Genomic_DNA"/>
</dbReference>
<dbReference type="RefSeq" id="WP_238309353.1">
    <property type="nucleotide sequence ID" value="NZ_BPQV01000001.1"/>
</dbReference>
<evidence type="ECO:0000313" key="1">
    <source>
        <dbReference type="EMBL" id="GJE25400.1"/>
    </source>
</evidence>
<gene>
    <name evidence="1" type="primary">gph_1</name>
    <name evidence="1" type="ORF">LKMONMHP_0237</name>
</gene>
<reference evidence="1" key="1">
    <citation type="journal article" date="2021" name="Front. Microbiol.">
        <title>Comprehensive Comparative Genomics and Phenotyping of Methylobacterium Species.</title>
        <authorList>
            <person name="Alessa O."/>
            <person name="Ogura Y."/>
            <person name="Fujitani Y."/>
            <person name="Takami H."/>
            <person name="Hayashi T."/>
            <person name="Sahin N."/>
            <person name="Tani A."/>
        </authorList>
    </citation>
    <scope>NUCLEOTIDE SEQUENCE</scope>
    <source>
        <strain evidence="1">NBRC 15689</strain>
    </source>
</reference>
<dbReference type="PANTHER" id="PTHR43434">
    <property type="entry name" value="PHOSPHOGLYCOLATE PHOSPHATASE"/>
    <property type="match status" value="1"/>
</dbReference>
<dbReference type="InterPro" id="IPR041492">
    <property type="entry name" value="HAD_2"/>
</dbReference>
<dbReference type="InterPro" id="IPR023198">
    <property type="entry name" value="PGP-like_dom2"/>
</dbReference>
<dbReference type="InterPro" id="IPR036412">
    <property type="entry name" value="HAD-like_sf"/>
</dbReference>
<name>A0ABQ4T368_METOR</name>
<dbReference type="Gene3D" id="1.10.150.240">
    <property type="entry name" value="Putative phosphatase, domain 2"/>
    <property type="match status" value="1"/>
</dbReference>
<dbReference type="InterPro" id="IPR050155">
    <property type="entry name" value="HAD-like_hydrolase_sf"/>
</dbReference>
<organism evidence="1 2">
    <name type="scientific">Methylobacterium organophilum</name>
    <dbReference type="NCBI Taxonomy" id="410"/>
    <lineage>
        <taxon>Bacteria</taxon>
        <taxon>Pseudomonadati</taxon>
        <taxon>Pseudomonadota</taxon>
        <taxon>Alphaproteobacteria</taxon>
        <taxon>Hyphomicrobiales</taxon>
        <taxon>Methylobacteriaceae</taxon>
        <taxon>Methylobacterium</taxon>
    </lineage>
</organism>
<reference evidence="1" key="2">
    <citation type="submission" date="2021-08" db="EMBL/GenBank/DDBJ databases">
        <authorList>
            <person name="Tani A."/>
            <person name="Ola A."/>
            <person name="Ogura Y."/>
            <person name="Katsura K."/>
            <person name="Hayashi T."/>
        </authorList>
    </citation>
    <scope>NUCLEOTIDE SEQUENCE</scope>
    <source>
        <strain evidence="1">NBRC 15689</strain>
    </source>
</reference>
<dbReference type="PANTHER" id="PTHR43434:SF13">
    <property type="entry name" value="PHOSPHOGLYCOLATE PHOSPHATASE"/>
    <property type="match status" value="1"/>
</dbReference>
<dbReference type="InterPro" id="IPR023214">
    <property type="entry name" value="HAD_sf"/>
</dbReference>
<dbReference type="SUPFAM" id="SSF56784">
    <property type="entry name" value="HAD-like"/>
    <property type="match status" value="1"/>
</dbReference>
<dbReference type="Proteomes" id="UP001055156">
    <property type="component" value="Unassembled WGS sequence"/>
</dbReference>
<dbReference type="Pfam" id="PF13419">
    <property type="entry name" value="HAD_2"/>
    <property type="match status" value="1"/>
</dbReference>
<accession>A0ABQ4T368</accession>
<keyword evidence="2" id="KW-1185">Reference proteome</keyword>
<proteinExistence type="predicted"/>
<protein>
    <submittedName>
        <fullName evidence="1">Phosphoglycolate phosphatase</fullName>
    </submittedName>
</protein>
<dbReference type="SFLD" id="SFLDG01129">
    <property type="entry name" value="C1.5:_HAD__Beta-PGM__Phosphata"/>
    <property type="match status" value="1"/>
</dbReference>
<dbReference type="SFLD" id="SFLDS00003">
    <property type="entry name" value="Haloacid_Dehalogenase"/>
    <property type="match status" value="1"/>
</dbReference>
<dbReference type="Gene3D" id="3.40.50.1000">
    <property type="entry name" value="HAD superfamily/HAD-like"/>
    <property type="match status" value="1"/>
</dbReference>
<comment type="caution">
    <text evidence="1">The sequence shown here is derived from an EMBL/GenBank/DDBJ whole genome shotgun (WGS) entry which is preliminary data.</text>
</comment>
<evidence type="ECO:0000313" key="2">
    <source>
        <dbReference type="Proteomes" id="UP001055156"/>
    </source>
</evidence>
<sequence length="216" mass="23055">MDAVTRPACRLVVFDFDGTLADTFPWFCGVLNEVADRFGFRRVAAHEIDTLRGLDAHGVLKQLGVPLWKVPAIARHMHGLAARDAGTMRLFPGIPEMLAALQAQGLALALLSSNTEANVRRVLGPEAAARIGHYACGAALFGKARRLQALLRRCGVPPGAALSIGDEIRDWEAARAVGCRFGAVGWGYTRADALAARGPDLLLSRPEALLEALVPA</sequence>